<accession>A0A6J4M589</accession>
<name>A0A6J4M589_9ACTN</name>
<keyword evidence="3" id="KW-0436">Ligase</keyword>
<dbReference type="InterPro" id="IPR050237">
    <property type="entry name" value="ATP-dep_AMP-bd_enzyme"/>
</dbReference>
<organism evidence="3">
    <name type="scientific">uncultured Frankineae bacterium</name>
    <dbReference type="NCBI Taxonomy" id="437475"/>
    <lineage>
        <taxon>Bacteria</taxon>
        <taxon>Bacillati</taxon>
        <taxon>Actinomycetota</taxon>
        <taxon>Actinomycetes</taxon>
        <taxon>Frankiales</taxon>
        <taxon>environmental samples</taxon>
    </lineage>
</organism>
<dbReference type="Gene3D" id="3.40.50.12780">
    <property type="entry name" value="N-terminal domain of ligase-like"/>
    <property type="match status" value="1"/>
</dbReference>
<sequence length="517" mass="53593">MLDLAGVRVLAQAGLLAPVRPDKLLGMGLSLARYGISPATGYAIGALRHPRRPALVDDDGALTYREVDRRTDRIAGELRARGLREGDAVGLLARNGRGLLETAVGLAKVGADVLYLNTSLAAAPLAGVLRRERARAVLHDAEFADVVAGARAGRIALTTEQLGALAATSSTGPLPKPGRVSRQVILTSGTTGLPRGAARSGATVEDAVAALSRLPLRVGETTVVAAPAFHAWGLGHLSLALLLGSTVVLQRRFEPERVLAAVEQHRASALVVVPVMLEGLLAAPGRHDASSLRIIASSGSALPGDLVQRVQARFGPVLHNLYGSTEVAYAAVATPEDLAADPRTAGRPPHGVTLRVVDEQGHDVPPGTPGRVFVGSGLTFGGYTDGTDKDRLDGLVATGDLGVLDEAGRLTVLGREDDMAVIGGENVYPGQVEDVLAQDPSVAEVAVVAVDDPAYGARLVAHVVPAAGAGVDPAHLQSLVRSTLARYAVPREVRVVDALPRGATGKVLTRELREETP</sequence>
<evidence type="ECO:0000259" key="1">
    <source>
        <dbReference type="Pfam" id="PF00501"/>
    </source>
</evidence>
<dbReference type="PANTHER" id="PTHR43767">
    <property type="entry name" value="LONG-CHAIN-FATTY-ACID--COA LIGASE"/>
    <property type="match status" value="1"/>
</dbReference>
<dbReference type="EC" id="6.2.1.3" evidence="3"/>
<dbReference type="InterPro" id="IPR042099">
    <property type="entry name" value="ANL_N_sf"/>
</dbReference>
<dbReference type="InterPro" id="IPR000873">
    <property type="entry name" value="AMP-dep_synth/lig_dom"/>
</dbReference>
<dbReference type="InterPro" id="IPR025110">
    <property type="entry name" value="AMP-bd_C"/>
</dbReference>
<evidence type="ECO:0000313" key="3">
    <source>
        <dbReference type="EMBL" id="CAA9349242.1"/>
    </source>
</evidence>
<dbReference type="PROSITE" id="PS00455">
    <property type="entry name" value="AMP_BINDING"/>
    <property type="match status" value="1"/>
</dbReference>
<reference evidence="3" key="1">
    <citation type="submission" date="2020-02" db="EMBL/GenBank/DDBJ databases">
        <authorList>
            <person name="Meier V. D."/>
        </authorList>
    </citation>
    <scope>NUCLEOTIDE SEQUENCE</scope>
    <source>
        <strain evidence="3">AVDCRST_MAG16</strain>
    </source>
</reference>
<feature type="domain" description="AMP-binding enzyme C-terminal" evidence="2">
    <location>
        <begin position="431"/>
        <end position="506"/>
    </location>
</feature>
<dbReference type="InterPro" id="IPR020845">
    <property type="entry name" value="AMP-binding_CS"/>
</dbReference>
<evidence type="ECO:0000259" key="2">
    <source>
        <dbReference type="Pfam" id="PF13193"/>
    </source>
</evidence>
<proteinExistence type="predicted"/>
<protein>
    <submittedName>
        <fullName evidence="3">Long-chain-fatty-acid--CoA ligase</fullName>
        <ecNumber evidence="3">6.2.1.3</ecNumber>
    </submittedName>
</protein>
<feature type="domain" description="AMP-dependent synthetase/ligase" evidence="1">
    <location>
        <begin position="47"/>
        <end position="383"/>
    </location>
</feature>
<dbReference type="Pfam" id="PF13193">
    <property type="entry name" value="AMP-binding_C"/>
    <property type="match status" value="1"/>
</dbReference>
<dbReference type="AlphaFoldDB" id="A0A6J4M589"/>
<dbReference type="Gene3D" id="3.30.300.30">
    <property type="match status" value="1"/>
</dbReference>
<dbReference type="GO" id="GO:0004467">
    <property type="term" value="F:long-chain fatty acid-CoA ligase activity"/>
    <property type="evidence" value="ECO:0007669"/>
    <property type="project" value="UniProtKB-EC"/>
</dbReference>
<dbReference type="EMBL" id="CADCUE010000210">
    <property type="protein sequence ID" value="CAA9349242.1"/>
    <property type="molecule type" value="Genomic_DNA"/>
</dbReference>
<dbReference type="SUPFAM" id="SSF56801">
    <property type="entry name" value="Acetyl-CoA synthetase-like"/>
    <property type="match status" value="1"/>
</dbReference>
<gene>
    <name evidence="3" type="ORF">AVDCRST_MAG16-2240</name>
</gene>
<dbReference type="InterPro" id="IPR045851">
    <property type="entry name" value="AMP-bd_C_sf"/>
</dbReference>
<dbReference type="PANTHER" id="PTHR43767:SF1">
    <property type="entry name" value="NONRIBOSOMAL PEPTIDE SYNTHASE PES1 (EUROFUNG)-RELATED"/>
    <property type="match status" value="1"/>
</dbReference>
<dbReference type="Pfam" id="PF00501">
    <property type="entry name" value="AMP-binding"/>
    <property type="match status" value="1"/>
</dbReference>